<dbReference type="InterPro" id="IPR017850">
    <property type="entry name" value="Alkaline_phosphatase_core_sf"/>
</dbReference>
<keyword evidence="4" id="KW-0732">Signal</keyword>
<evidence type="ECO:0000256" key="4">
    <source>
        <dbReference type="ARBA" id="ARBA00022729"/>
    </source>
</evidence>
<evidence type="ECO:0000313" key="8">
    <source>
        <dbReference type="EMBL" id="MBD0825184.1"/>
    </source>
</evidence>
<protein>
    <submittedName>
        <fullName evidence="8">Sulfatase</fullName>
    </submittedName>
</protein>
<dbReference type="PANTHER" id="PTHR45953">
    <property type="entry name" value="IDURONATE 2-SULFATASE"/>
    <property type="match status" value="1"/>
</dbReference>
<comment type="cofactor">
    <cofactor evidence="1">
        <name>Ca(2+)</name>
        <dbReference type="ChEBI" id="CHEBI:29108"/>
    </cofactor>
</comment>
<keyword evidence="6" id="KW-0106">Calcium</keyword>
<evidence type="ECO:0000256" key="2">
    <source>
        <dbReference type="ARBA" id="ARBA00008779"/>
    </source>
</evidence>
<dbReference type="InterPro" id="IPR000917">
    <property type="entry name" value="Sulfatase_N"/>
</dbReference>
<gene>
    <name evidence="8" type="ORF">ICJ85_14275</name>
</gene>
<dbReference type="CDD" id="cd16030">
    <property type="entry name" value="iduronate-2-sulfatase"/>
    <property type="match status" value="1"/>
</dbReference>
<feature type="domain" description="Sulfatase N-terminal" evidence="7">
    <location>
        <begin position="34"/>
        <end position="370"/>
    </location>
</feature>
<dbReference type="GO" id="GO:0046872">
    <property type="term" value="F:metal ion binding"/>
    <property type="evidence" value="ECO:0007669"/>
    <property type="project" value="UniProtKB-KW"/>
</dbReference>
<sequence length="471" mass="54689">MRKILNNYNKRQKGIVFTLLLMFGSSLYAQKKYNVLFIAIDDLNDYVSLLEDYPGLKTPNLDKFSKESITFSKAYTAAPACNPSRSAVLTGLSPVVTGIYDNSDNFQNSEEAMAATLIPEHFKNNGYITMWSGKLFHSRPNRERIQKMWDDMDGHDGGYGPMPKQPNVINKIKSPRMFDYESWNGPDSDFSDVKNTDLTIQRLQDEYEAPFFMTLGLYRPHNPWTAPKRFFDMYPLEDLKMPTVLENDLDDVPPVGKAWAENPVKLDDLKSIKQWKPIVRSYLASISFMDYNLGRVLEALENSKYKDNTIVVLWADHGFHMGEKKHFAKFALWEKTTHTLFMVKIPDGPKGEKRDQPVNLLDIYPTLIDYCNLPKVDQDLNGVSLRHIIEDRQYKRKTPSITYYQKASIGVRTDNWRYIRYFDGSEELYNHKKDPNEWHNLANKSRFKDVIRDFQKWLPNNIKTAVGPGKN</sequence>
<reference evidence="8 9" key="1">
    <citation type="journal article" date="2018" name="J. Microbiol.">
        <title>Aestuariibaculum marinum sp. nov., a marine bacterium isolated from seawater in South Korea.</title>
        <authorList>
            <person name="Choi J."/>
            <person name="Lee D."/>
            <person name="Jang J.H."/>
            <person name="Cha S."/>
            <person name="Seo T."/>
        </authorList>
    </citation>
    <scope>NUCLEOTIDE SEQUENCE [LARGE SCALE GENOMIC DNA]</scope>
    <source>
        <strain evidence="8 9">IP7</strain>
    </source>
</reference>
<dbReference type="Pfam" id="PF00884">
    <property type="entry name" value="Sulfatase"/>
    <property type="match status" value="1"/>
</dbReference>
<dbReference type="GO" id="GO:0005737">
    <property type="term" value="C:cytoplasm"/>
    <property type="evidence" value="ECO:0007669"/>
    <property type="project" value="TreeGrafter"/>
</dbReference>
<evidence type="ECO:0000256" key="5">
    <source>
        <dbReference type="ARBA" id="ARBA00022801"/>
    </source>
</evidence>
<organism evidence="8 9">
    <name type="scientific">Aestuariibaculum marinum</name>
    <dbReference type="NCBI Taxonomy" id="2683592"/>
    <lineage>
        <taxon>Bacteria</taxon>
        <taxon>Pseudomonadati</taxon>
        <taxon>Bacteroidota</taxon>
        <taxon>Flavobacteriia</taxon>
        <taxon>Flavobacteriales</taxon>
        <taxon>Flavobacteriaceae</taxon>
    </lineage>
</organism>
<comment type="similarity">
    <text evidence="2">Belongs to the sulfatase family.</text>
</comment>
<keyword evidence="3" id="KW-0479">Metal-binding</keyword>
<dbReference type="GO" id="GO:0004423">
    <property type="term" value="F:iduronate-2-sulfatase activity"/>
    <property type="evidence" value="ECO:0007669"/>
    <property type="project" value="InterPro"/>
</dbReference>
<dbReference type="Gene3D" id="3.40.720.10">
    <property type="entry name" value="Alkaline Phosphatase, subunit A"/>
    <property type="match status" value="1"/>
</dbReference>
<dbReference type="EMBL" id="JACVXD010000011">
    <property type="protein sequence ID" value="MBD0825184.1"/>
    <property type="molecule type" value="Genomic_DNA"/>
</dbReference>
<evidence type="ECO:0000256" key="6">
    <source>
        <dbReference type="ARBA" id="ARBA00022837"/>
    </source>
</evidence>
<evidence type="ECO:0000256" key="3">
    <source>
        <dbReference type="ARBA" id="ARBA00022723"/>
    </source>
</evidence>
<keyword evidence="9" id="KW-1185">Reference proteome</keyword>
<accession>A0A8J6PW41</accession>
<dbReference type="Proteomes" id="UP000621516">
    <property type="component" value="Unassembled WGS sequence"/>
</dbReference>
<comment type="caution">
    <text evidence="8">The sequence shown here is derived from an EMBL/GenBank/DDBJ whole genome shotgun (WGS) entry which is preliminary data.</text>
</comment>
<proteinExistence type="inferred from homology"/>
<dbReference type="RefSeq" id="WP_188224476.1">
    <property type="nucleotide sequence ID" value="NZ_JACVXD010000011.1"/>
</dbReference>
<dbReference type="PROSITE" id="PS00149">
    <property type="entry name" value="SULFATASE_2"/>
    <property type="match status" value="1"/>
</dbReference>
<dbReference type="SUPFAM" id="SSF53649">
    <property type="entry name" value="Alkaline phosphatase-like"/>
    <property type="match status" value="1"/>
</dbReference>
<dbReference type="InterPro" id="IPR035874">
    <property type="entry name" value="IDS"/>
</dbReference>
<dbReference type="PANTHER" id="PTHR45953:SF1">
    <property type="entry name" value="IDURONATE 2-SULFATASE"/>
    <property type="match status" value="1"/>
</dbReference>
<evidence type="ECO:0000313" key="9">
    <source>
        <dbReference type="Proteomes" id="UP000621516"/>
    </source>
</evidence>
<dbReference type="AlphaFoldDB" id="A0A8J6PW41"/>
<evidence type="ECO:0000259" key="7">
    <source>
        <dbReference type="Pfam" id="PF00884"/>
    </source>
</evidence>
<name>A0A8J6PW41_9FLAO</name>
<evidence type="ECO:0000256" key="1">
    <source>
        <dbReference type="ARBA" id="ARBA00001913"/>
    </source>
</evidence>
<dbReference type="InterPro" id="IPR024607">
    <property type="entry name" value="Sulfatase_CS"/>
</dbReference>
<keyword evidence="5" id="KW-0378">Hydrolase</keyword>